<name>A0A4R5C388_9ACTN</name>
<protein>
    <submittedName>
        <fullName evidence="2">Uncharacterized protein</fullName>
    </submittedName>
</protein>
<evidence type="ECO:0000313" key="2">
    <source>
        <dbReference type="EMBL" id="TDD93335.1"/>
    </source>
</evidence>
<sequence length="63" mass="6660">MTPVAIGHQPALVPGLHPPPDHAVGTDHPDVIRSSTTCSDAIAAGLQHDLLLAQRPQIQVRLK</sequence>
<gene>
    <name evidence="2" type="ORF">E1298_10140</name>
</gene>
<feature type="region of interest" description="Disordered" evidence="1">
    <location>
        <begin position="1"/>
        <end position="29"/>
    </location>
</feature>
<proteinExistence type="predicted"/>
<accession>A0A4R5C388</accession>
<reference evidence="2 3" key="1">
    <citation type="submission" date="2019-03" db="EMBL/GenBank/DDBJ databases">
        <title>Draft genome sequences of novel Actinobacteria.</title>
        <authorList>
            <person name="Sahin N."/>
            <person name="Ay H."/>
            <person name="Saygin H."/>
        </authorList>
    </citation>
    <scope>NUCLEOTIDE SEQUENCE [LARGE SCALE GENOMIC DNA]</scope>
    <source>
        <strain evidence="2 3">H3C3</strain>
    </source>
</reference>
<dbReference type="AlphaFoldDB" id="A0A4R5C388"/>
<evidence type="ECO:0000313" key="3">
    <source>
        <dbReference type="Proteomes" id="UP000294513"/>
    </source>
</evidence>
<dbReference type="RefSeq" id="WP_131891609.1">
    <property type="nucleotide sequence ID" value="NZ_SMKU01000034.1"/>
</dbReference>
<keyword evidence="3" id="KW-1185">Reference proteome</keyword>
<comment type="caution">
    <text evidence="2">The sequence shown here is derived from an EMBL/GenBank/DDBJ whole genome shotgun (WGS) entry which is preliminary data.</text>
</comment>
<dbReference type="Proteomes" id="UP000294513">
    <property type="component" value="Unassembled WGS sequence"/>
</dbReference>
<organism evidence="2 3">
    <name type="scientific">Actinomadura rubrisoli</name>
    <dbReference type="NCBI Taxonomy" id="2530368"/>
    <lineage>
        <taxon>Bacteria</taxon>
        <taxon>Bacillati</taxon>
        <taxon>Actinomycetota</taxon>
        <taxon>Actinomycetes</taxon>
        <taxon>Streptosporangiales</taxon>
        <taxon>Thermomonosporaceae</taxon>
        <taxon>Actinomadura</taxon>
    </lineage>
</organism>
<dbReference type="EMBL" id="SMKU01000034">
    <property type="protein sequence ID" value="TDD93335.1"/>
    <property type="molecule type" value="Genomic_DNA"/>
</dbReference>
<evidence type="ECO:0000256" key="1">
    <source>
        <dbReference type="SAM" id="MobiDB-lite"/>
    </source>
</evidence>